<keyword evidence="1" id="KW-1133">Transmembrane helix</keyword>
<accession>A0ABY8UU41</accession>
<organism evidence="2 3">
    <name type="scientific">Pontibacillus chungwhensis</name>
    <dbReference type="NCBI Taxonomy" id="265426"/>
    <lineage>
        <taxon>Bacteria</taxon>
        <taxon>Bacillati</taxon>
        <taxon>Bacillota</taxon>
        <taxon>Bacilli</taxon>
        <taxon>Bacillales</taxon>
        <taxon>Bacillaceae</taxon>
        <taxon>Pontibacillus</taxon>
    </lineage>
</organism>
<protein>
    <submittedName>
        <fullName evidence="2">DUF4181 domain-containing protein</fullName>
    </submittedName>
</protein>
<keyword evidence="1" id="KW-0472">Membrane</keyword>
<dbReference type="EMBL" id="CP126446">
    <property type="protein sequence ID" value="WIF96833.1"/>
    <property type="molecule type" value="Genomic_DNA"/>
</dbReference>
<evidence type="ECO:0000313" key="3">
    <source>
        <dbReference type="Proteomes" id="UP001236652"/>
    </source>
</evidence>
<feature type="transmembrane region" description="Helical" evidence="1">
    <location>
        <begin position="6"/>
        <end position="21"/>
    </location>
</feature>
<evidence type="ECO:0000313" key="2">
    <source>
        <dbReference type="EMBL" id="WIF96833.1"/>
    </source>
</evidence>
<dbReference type="InterPro" id="IPR025441">
    <property type="entry name" value="DUF4181"/>
</dbReference>
<feature type="transmembrane region" description="Helical" evidence="1">
    <location>
        <begin position="42"/>
        <end position="60"/>
    </location>
</feature>
<name>A0ABY8UU41_9BACI</name>
<keyword evidence="1" id="KW-0812">Transmembrane</keyword>
<dbReference type="RefSeq" id="WP_231417098.1">
    <property type="nucleotide sequence ID" value="NZ_CP126446.1"/>
</dbReference>
<reference evidence="2 3" key="1">
    <citation type="submission" date="2023-05" db="EMBL/GenBank/DDBJ databases">
        <title>Comparative genomics reveals the evidence of polycyclic aromatic hydrocarbons degradation in moderately halophilic genus Pontibacillus.</title>
        <authorList>
            <person name="Yang H."/>
            <person name="Qian Z."/>
        </authorList>
    </citation>
    <scope>NUCLEOTIDE SEQUENCE [LARGE SCALE GENOMIC DNA]</scope>
    <source>
        <strain evidence="3">HN14</strain>
    </source>
</reference>
<proteinExistence type="predicted"/>
<keyword evidence="3" id="KW-1185">Reference proteome</keyword>
<dbReference type="Pfam" id="PF13789">
    <property type="entry name" value="DUF4181"/>
    <property type="match status" value="1"/>
</dbReference>
<feature type="transmembrane region" description="Helical" evidence="1">
    <location>
        <begin position="95"/>
        <end position="119"/>
    </location>
</feature>
<feature type="transmembrane region" description="Helical" evidence="1">
    <location>
        <begin position="66"/>
        <end position="83"/>
    </location>
</feature>
<dbReference type="Proteomes" id="UP001236652">
    <property type="component" value="Chromosome"/>
</dbReference>
<gene>
    <name evidence="2" type="ORF">QNI29_13870</name>
</gene>
<sequence length="120" mass="14041">MTFVVLVILLLLILSLEYLLRKKFKIERQSITDTKGKHVDRFGRGMTVLIAISVLTYAIFEDPEEVKWYYMAIVGIQFGYEAFMQWMFIKGSKEYIITLVYLALGLFTIYNIDLLFAGFM</sequence>
<evidence type="ECO:0000256" key="1">
    <source>
        <dbReference type="SAM" id="Phobius"/>
    </source>
</evidence>